<dbReference type="NCBIfam" id="TIGR00322">
    <property type="entry name" value="diphth2_R"/>
    <property type="match status" value="1"/>
</dbReference>
<dbReference type="SFLD" id="SFLDG01121">
    <property type="entry name" value="Diphthamide_biosynthesis"/>
    <property type="match status" value="1"/>
</dbReference>
<evidence type="ECO:0000256" key="5">
    <source>
        <dbReference type="ARBA" id="ARBA00023004"/>
    </source>
</evidence>
<evidence type="ECO:0000256" key="8">
    <source>
        <dbReference type="ARBA" id="ARBA00054092"/>
    </source>
</evidence>
<dbReference type="PANTHER" id="PTHR10762">
    <property type="entry name" value="DIPHTHAMIDE BIOSYNTHESIS PROTEIN"/>
    <property type="match status" value="1"/>
</dbReference>
<dbReference type="OrthoDB" id="449241at2759"/>
<name>A0A1E4SZ26_9ASCO</name>
<keyword evidence="9" id="KW-0963">Cytoplasm</keyword>
<dbReference type="GO" id="GO:0046872">
    <property type="term" value="F:metal ion binding"/>
    <property type="evidence" value="ECO:0007669"/>
    <property type="project" value="UniProtKB-KW"/>
</dbReference>
<gene>
    <name evidence="11" type="ORF">CANARDRAFT_28875</name>
</gene>
<dbReference type="Pfam" id="PF01866">
    <property type="entry name" value="Diphthamide_syn"/>
    <property type="match status" value="1"/>
</dbReference>
<keyword evidence="5 9" id="KW-0408">Iron</keyword>
<accession>A0A1E4SZ26</accession>
<dbReference type="FunFam" id="3.40.50.11860:FF:000001">
    <property type="entry name" value="2-(3-amino-3-carboxypropyl)histidine synthase subunit 2"/>
    <property type="match status" value="1"/>
</dbReference>
<evidence type="ECO:0000256" key="6">
    <source>
        <dbReference type="ARBA" id="ARBA00023014"/>
    </source>
</evidence>
<evidence type="ECO:0000256" key="4">
    <source>
        <dbReference type="ARBA" id="ARBA00022723"/>
    </source>
</evidence>
<comment type="subunit">
    <text evidence="7">Component of the 2-(3-amino-3-carboxypropyl)histidine synthase complex composed of DPH1, DPH2, DPH3 and a NADH-dependent reductase, predominantly CBR1.</text>
</comment>
<keyword evidence="12" id="KW-1185">Reference proteome</keyword>
<dbReference type="InterPro" id="IPR010014">
    <property type="entry name" value="DHP2"/>
</dbReference>
<comment type="subcellular location">
    <subcellularLocation>
        <location evidence="9">Cytoplasm</location>
    </subcellularLocation>
</comment>
<dbReference type="GO" id="GO:0090560">
    <property type="term" value="F:2-(3-amino-3-carboxypropyl)histidine synthase activity"/>
    <property type="evidence" value="ECO:0007669"/>
    <property type="project" value="InterPro"/>
</dbReference>
<comment type="function">
    <text evidence="9">Required for the first step of diphthamide biosynthesis, a post-translational modification of histidine which occurs in elongation factor 2. DPH1 and DPH2 transfer a 3-amino-3-carboxypropyl (ACP) group from S-adenosyl-L-methionine (SAM) to a histidine residue, the reaction is assisted by a reduction system comprising DPH3 and a NADH-dependent reductase. Facilitates the reduction of the catalytic iron-sulfur cluster found in the DPH1 subunit.</text>
</comment>
<dbReference type="NCBIfam" id="TIGR00272">
    <property type="entry name" value="DPH2"/>
    <property type="match status" value="1"/>
</dbReference>
<dbReference type="AlphaFoldDB" id="A0A1E4SZ26"/>
<dbReference type="InterPro" id="IPR016435">
    <property type="entry name" value="DPH1/DPH2"/>
</dbReference>
<dbReference type="SFLD" id="SFLDF00408">
    <property type="entry name" value="Diphthamide_biosynthesis_famil"/>
    <property type="match status" value="1"/>
</dbReference>
<proteinExistence type="inferred from homology"/>
<evidence type="ECO:0000256" key="1">
    <source>
        <dbReference type="ARBA" id="ARBA00001966"/>
    </source>
</evidence>
<comment type="cofactor">
    <cofactor evidence="1">
        <name>[4Fe-4S] cluster</name>
        <dbReference type="ChEBI" id="CHEBI:49883"/>
    </cofactor>
</comment>
<feature type="compositionally biased region" description="Acidic residues" evidence="10">
    <location>
        <begin position="504"/>
        <end position="516"/>
    </location>
</feature>
<dbReference type="STRING" id="983967.A0A1E4SZ26"/>
<dbReference type="InterPro" id="IPR042263">
    <property type="entry name" value="DPH1/DPH2_1"/>
</dbReference>
<organism evidence="11 12">
    <name type="scientific">[Candida] arabinofermentans NRRL YB-2248</name>
    <dbReference type="NCBI Taxonomy" id="983967"/>
    <lineage>
        <taxon>Eukaryota</taxon>
        <taxon>Fungi</taxon>
        <taxon>Dikarya</taxon>
        <taxon>Ascomycota</taxon>
        <taxon>Saccharomycotina</taxon>
        <taxon>Pichiomycetes</taxon>
        <taxon>Pichiales</taxon>
        <taxon>Pichiaceae</taxon>
        <taxon>Ogataea</taxon>
        <taxon>Ogataea/Candida clade</taxon>
    </lineage>
</organism>
<dbReference type="SFLD" id="SFLDS00032">
    <property type="entry name" value="Radical_SAM_3-amino-3-carboxyp"/>
    <property type="match status" value="1"/>
</dbReference>
<feature type="compositionally biased region" description="Basic and acidic residues" evidence="10">
    <location>
        <begin position="568"/>
        <end position="582"/>
    </location>
</feature>
<keyword evidence="4 9" id="KW-0479">Metal-binding</keyword>
<feature type="region of interest" description="Disordered" evidence="10">
    <location>
        <begin position="567"/>
        <end position="586"/>
    </location>
</feature>
<dbReference type="EMBL" id="KV453855">
    <property type="protein sequence ID" value="ODV84730.1"/>
    <property type="molecule type" value="Genomic_DNA"/>
</dbReference>
<comment type="pathway">
    <text evidence="2 9">Protein modification; peptidyl-diphthamide biosynthesis.</text>
</comment>
<evidence type="ECO:0000256" key="9">
    <source>
        <dbReference type="RuleBase" id="RU364133"/>
    </source>
</evidence>
<evidence type="ECO:0000256" key="10">
    <source>
        <dbReference type="SAM" id="MobiDB-lite"/>
    </source>
</evidence>
<evidence type="ECO:0000256" key="2">
    <source>
        <dbReference type="ARBA" id="ARBA00005156"/>
    </source>
</evidence>
<evidence type="ECO:0000256" key="7">
    <source>
        <dbReference type="ARBA" id="ARBA00034128"/>
    </source>
</evidence>
<dbReference type="GO" id="GO:0017183">
    <property type="term" value="P:protein histidyl modification to diphthamide"/>
    <property type="evidence" value="ECO:0007669"/>
    <property type="project" value="UniProtKB-UniPathway"/>
</dbReference>
<evidence type="ECO:0000313" key="12">
    <source>
        <dbReference type="Proteomes" id="UP000094801"/>
    </source>
</evidence>
<sequence length="659" mass="74405">MSSDTTIVAPSLSTGQDESMFTFSKVEAHENPNKRSHLGPVLGKSDKSDENLIKQIRDYYSLGQLTKFLNSRDLQGELKFKRITLQFPDSLVCDSAYIVQILQDDLKRLNEAFESNKAKIDYTPLDFNKSEFDGDEVDYTDKPGSCASGKSKDIETLKPCSGKCGSQCKNLGSNGTKITEQRQQVWILADTSYSPCCIDEVAAEHVSADIVVHFGDACLNPVDKLPAVYVFGKPYLNHDTLITKFKETYTEKETKIMLMADAPYSHHLRELYTLLRSEYTNLAYADVDFSHCGESATVIDSYQALEEAQTIKMSSRVLYGLPKEEIQYLDEEDYDPFTQEYSLFHISKPADPRLLELSTKFGELTVFDPMNNEVNQGPFASMMRRYRFMHVARNAGTIGILVNTLSLSNTKKLLNKVVKWVRQAGKKHYMFVVGKPNVAKLANFENVEVWCVLGCGQSGIIIDSFGDYYRPIITPYELQMALNYQVTWSGKWITDFEEVMNQEGYKDEEEQEDDITDSTPSEKVNESELEDSYDEYAPQFNPVTGQLSASQPLRQLKHLEIEVNSMRAIRDSKDQPEDEQKGDGQLVKKFSTSLSIKDTVSTSAAYLQSRQWTGLGSDYREQEMSGEDMNINFKEGAEIEDGISGIARGYATDRDIGAL</sequence>
<dbReference type="Proteomes" id="UP000094801">
    <property type="component" value="Unassembled WGS sequence"/>
</dbReference>
<reference evidence="12" key="1">
    <citation type="submission" date="2016-04" db="EMBL/GenBank/DDBJ databases">
        <title>Comparative genomics of biotechnologically important yeasts.</title>
        <authorList>
            <consortium name="DOE Joint Genome Institute"/>
            <person name="Riley R."/>
            <person name="Haridas S."/>
            <person name="Wolfe K.H."/>
            <person name="Lopes M.R."/>
            <person name="Hittinger C.T."/>
            <person name="Goker M."/>
            <person name="Salamov A."/>
            <person name="Wisecaver J."/>
            <person name="Long T.M."/>
            <person name="Aerts A.L."/>
            <person name="Barry K."/>
            <person name="Choi C."/>
            <person name="Clum A."/>
            <person name="Coughlan A.Y."/>
            <person name="Deshpande S."/>
            <person name="Douglass A.P."/>
            <person name="Hanson S.J."/>
            <person name="Klenk H.-P."/>
            <person name="Labutti K."/>
            <person name="Lapidus A."/>
            <person name="Lindquist E."/>
            <person name="Lipzen A."/>
            <person name="Meier-Kolthoff J.P."/>
            <person name="Ohm R.A."/>
            <person name="Otillar R.P."/>
            <person name="Pangilinan J."/>
            <person name="Peng Y."/>
            <person name="Rokas A."/>
            <person name="Rosa C.A."/>
            <person name="Scheuner C."/>
            <person name="Sibirny A.A."/>
            <person name="Slot J.C."/>
            <person name="Stielow J.B."/>
            <person name="Sun H."/>
            <person name="Kurtzman C.P."/>
            <person name="Blackwell M."/>
            <person name="Grigoriev I.V."/>
            <person name="Jeffries T.W."/>
        </authorList>
    </citation>
    <scope>NUCLEOTIDE SEQUENCE [LARGE SCALE GENOMIC DNA]</scope>
    <source>
        <strain evidence="12">NRRL YB-2248</strain>
    </source>
</reference>
<comment type="similarity">
    <text evidence="3 9">Belongs to the DPH1/DPH2 family. DPH2 subfamily.</text>
</comment>
<dbReference type="InterPro" id="IPR042265">
    <property type="entry name" value="DPH1/DPH2_3"/>
</dbReference>
<protein>
    <recommendedName>
        <fullName evidence="9">2-(3-amino-3-carboxypropyl)histidine synthase subunit 2</fullName>
    </recommendedName>
</protein>
<evidence type="ECO:0000256" key="3">
    <source>
        <dbReference type="ARBA" id="ARBA00006179"/>
    </source>
</evidence>
<evidence type="ECO:0000313" key="11">
    <source>
        <dbReference type="EMBL" id="ODV84730.1"/>
    </source>
</evidence>
<dbReference type="Gene3D" id="3.40.50.11860">
    <property type="entry name" value="Diphthamide synthesis DPH1/DPH2 domain 3"/>
    <property type="match status" value="1"/>
</dbReference>
<dbReference type="UniPathway" id="UPA00559"/>
<dbReference type="PANTHER" id="PTHR10762:SF2">
    <property type="entry name" value="2-(3-AMINO-3-CARBOXYPROPYL)HISTIDINE SYNTHASE SUBUNIT 2"/>
    <property type="match status" value="1"/>
</dbReference>
<feature type="region of interest" description="Disordered" evidence="10">
    <location>
        <begin position="504"/>
        <end position="530"/>
    </location>
</feature>
<keyword evidence="6 9" id="KW-0411">Iron-sulfur</keyword>
<dbReference type="Gene3D" id="3.40.50.11840">
    <property type="entry name" value="Diphthamide synthesis DPH1/DPH2 domain 1"/>
    <property type="match status" value="1"/>
</dbReference>
<dbReference type="GO" id="GO:0051536">
    <property type="term" value="F:iron-sulfur cluster binding"/>
    <property type="evidence" value="ECO:0007669"/>
    <property type="project" value="UniProtKB-KW"/>
</dbReference>
<dbReference type="GO" id="GO:0005737">
    <property type="term" value="C:cytoplasm"/>
    <property type="evidence" value="ECO:0007669"/>
    <property type="project" value="UniProtKB-SubCell"/>
</dbReference>
<comment type="function">
    <text evidence="8">Required for the first step of diphthamide biosynthesis, a post-translational modification of histidine which occurs in elongation factor 2. DPH1 and DPH2 transfer a 3-amino-3-carboxypropyl (ACP) group from S-adenosyl-L-methionine (SAM) to a histidine residue, the reaction is assisted by a reduction system comprising DPH3 and a NADH-dependent reductase, predominantly CBR1. Facilitates the reduction of the catalytic iron-sulfur cluster found in the DPH1 subunit.</text>
</comment>